<accession>A0ABS5KW90</accession>
<evidence type="ECO:0000256" key="3">
    <source>
        <dbReference type="ARBA" id="ARBA00022670"/>
    </source>
</evidence>
<comment type="pathway">
    <text evidence="9">Protein modification; lipoprotein biosynthesis (signal peptide cleavage).</text>
</comment>
<comment type="subcellular location">
    <subcellularLocation>
        <location evidence="9">Cell membrane</location>
        <topology evidence="9">Multi-pass membrane protein</topology>
    </subcellularLocation>
</comment>
<dbReference type="NCBIfam" id="TIGR00077">
    <property type="entry name" value="lspA"/>
    <property type="match status" value="1"/>
</dbReference>
<evidence type="ECO:0000256" key="4">
    <source>
        <dbReference type="ARBA" id="ARBA00022692"/>
    </source>
</evidence>
<keyword evidence="5 9" id="KW-0064">Aspartyl protease</keyword>
<keyword evidence="7 9" id="KW-1133">Transmembrane helix</keyword>
<comment type="caution">
    <text evidence="12">The sequence shown here is derived from an EMBL/GenBank/DDBJ whole genome shotgun (WGS) entry which is preliminary data.</text>
</comment>
<comment type="similarity">
    <text evidence="1 9 10">Belongs to the peptidase A8 family.</text>
</comment>
<evidence type="ECO:0000256" key="1">
    <source>
        <dbReference type="ARBA" id="ARBA00006139"/>
    </source>
</evidence>
<sequence>MASEVRADAEVAEDVAGIVDETDEGTGRSGAGDGTETEPAPAGRAVPSAAESAESAESDASAEKGTPAELAESGESAAAESVVPGATASEATAQEATAPEAVEQAAPRGKRRILIVLIFAALALTVDAVSKALVVAKLQDRPPYRVPGGFLDFNLIRNPGAAFNIGEGQTWVFTFIAAGVVFVILRVARNLRSLPWAIALGLLLGGALGNLSDRLFRSPGVGRGDVVDFLQIRTFPLVHYDFPVFNLADSSIVIGGCLMVLLSFLGMQPDGTRQKDTAPAQATSEDPKSQDQA</sequence>
<feature type="compositionally biased region" description="Low complexity" evidence="11">
    <location>
        <begin position="68"/>
        <end position="103"/>
    </location>
</feature>
<dbReference type="Proteomes" id="UP000730482">
    <property type="component" value="Unassembled WGS sequence"/>
</dbReference>
<evidence type="ECO:0000256" key="10">
    <source>
        <dbReference type="RuleBase" id="RU004181"/>
    </source>
</evidence>
<keyword evidence="4 9" id="KW-0812">Transmembrane</keyword>
<comment type="function">
    <text evidence="9">This protein specifically catalyzes the removal of signal peptides from prolipoproteins.</text>
</comment>
<evidence type="ECO:0000256" key="8">
    <source>
        <dbReference type="ARBA" id="ARBA00023136"/>
    </source>
</evidence>
<dbReference type="Pfam" id="PF01252">
    <property type="entry name" value="Peptidase_A8"/>
    <property type="match status" value="1"/>
</dbReference>
<dbReference type="InterPro" id="IPR001872">
    <property type="entry name" value="Peptidase_A8"/>
</dbReference>
<gene>
    <name evidence="9" type="primary">lspA</name>
    <name evidence="12" type="ORF">KGQ19_26070</name>
</gene>
<evidence type="ECO:0000313" key="12">
    <source>
        <dbReference type="EMBL" id="MBS2550341.1"/>
    </source>
</evidence>
<evidence type="ECO:0000256" key="2">
    <source>
        <dbReference type="ARBA" id="ARBA00022475"/>
    </source>
</evidence>
<evidence type="ECO:0000256" key="7">
    <source>
        <dbReference type="ARBA" id="ARBA00022989"/>
    </source>
</evidence>
<dbReference type="PANTHER" id="PTHR33695:SF1">
    <property type="entry name" value="LIPOPROTEIN SIGNAL PEPTIDASE"/>
    <property type="match status" value="1"/>
</dbReference>
<dbReference type="EC" id="3.4.23.36" evidence="9"/>
<evidence type="ECO:0000256" key="5">
    <source>
        <dbReference type="ARBA" id="ARBA00022750"/>
    </source>
</evidence>
<feature type="region of interest" description="Disordered" evidence="11">
    <location>
        <begin position="1"/>
        <end position="103"/>
    </location>
</feature>
<keyword evidence="3 9" id="KW-0645">Protease</keyword>
<evidence type="ECO:0000313" key="13">
    <source>
        <dbReference type="Proteomes" id="UP000730482"/>
    </source>
</evidence>
<evidence type="ECO:0000256" key="11">
    <source>
        <dbReference type="SAM" id="MobiDB-lite"/>
    </source>
</evidence>
<feature type="transmembrane region" description="Helical" evidence="9">
    <location>
        <begin position="113"/>
        <end position="134"/>
    </location>
</feature>
<dbReference type="PANTHER" id="PTHR33695">
    <property type="entry name" value="LIPOPROTEIN SIGNAL PEPTIDASE"/>
    <property type="match status" value="1"/>
</dbReference>
<keyword evidence="2 9" id="KW-1003">Cell membrane</keyword>
<dbReference type="GO" id="GO:0004190">
    <property type="term" value="F:aspartic-type endopeptidase activity"/>
    <property type="evidence" value="ECO:0007669"/>
    <property type="project" value="UniProtKB-EC"/>
</dbReference>
<dbReference type="PRINTS" id="PR00781">
    <property type="entry name" value="LIPOSIGPTASE"/>
</dbReference>
<reference evidence="12 13" key="1">
    <citation type="submission" date="2020-02" db="EMBL/GenBank/DDBJ databases">
        <title>Acidophilic actinobacteria isolated from forest soil.</title>
        <authorList>
            <person name="Golinska P."/>
        </authorList>
    </citation>
    <scope>NUCLEOTIDE SEQUENCE [LARGE SCALE GENOMIC DNA]</scope>
    <source>
        <strain evidence="12 13">NL8</strain>
    </source>
</reference>
<feature type="region of interest" description="Disordered" evidence="11">
    <location>
        <begin position="272"/>
        <end position="293"/>
    </location>
</feature>
<evidence type="ECO:0000256" key="9">
    <source>
        <dbReference type="HAMAP-Rule" id="MF_00161"/>
    </source>
</evidence>
<feature type="compositionally biased region" description="Low complexity" evidence="11">
    <location>
        <begin position="48"/>
        <end position="59"/>
    </location>
</feature>
<evidence type="ECO:0000256" key="6">
    <source>
        <dbReference type="ARBA" id="ARBA00022801"/>
    </source>
</evidence>
<name>A0ABS5KW90_9ACTN</name>
<feature type="active site" evidence="9">
    <location>
        <position position="249"/>
    </location>
</feature>
<dbReference type="HAMAP" id="MF_00161">
    <property type="entry name" value="LspA"/>
    <property type="match status" value="1"/>
</dbReference>
<dbReference type="EMBL" id="JAAFYZ010000099">
    <property type="protein sequence ID" value="MBS2550341.1"/>
    <property type="molecule type" value="Genomic_DNA"/>
</dbReference>
<proteinExistence type="inferred from homology"/>
<feature type="active site" evidence="9">
    <location>
        <position position="228"/>
    </location>
</feature>
<keyword evidence="6 9" id="KW-0378">Hydrolase</keyword>
<keyword evidence="13" id="KW-1185">Reference proteome</keyword>
<keyword evidence="8 9" id="KW-0472">Membrane</keyword>
<feature type="transmembrane region" description="Helical" evidence="9">
    <location>
        <begin position="194"/>
        <end position="212"/>
    </location>
</feature>
<protein>
    <recommendedName>
        <fullName evidence="9">Lipoprotein signal peptidase</fullName>
        <ecNumber evidence="9">3.4.23.36</ecNumber>
    </recommendedName>
    <alternativeName>
        <fullName evidence="9">Prolipoprotein signal peptidase</fullName>
    </alternativeName>
    <alternativeName>
        <fullName evidence="9">Signal peptidase II</fullName>
        <shortName evidence="9">SPase II</shortName>
    </alternativeName>
</protein>
<feature type="transmembrane region" description="Helical" evidence="9">
    <location>
        <begin position="168"/>
        <end position="187"/>
    </location>
</feature>
<organism evidence="12 13">
    <name type="scientific">Catenulispora pinistramenti</name>
    <dbReference type="NCBI Taxonomy" id="2705254"/>
    <lineage>
        <taxon>Bacteria</taxon>
        <taxon>Bacillati</taxon>
        <taxon>Actinomycetota</taxon>
        <taxon>Actinomycetes</taxon>
        <taxon>Catenulisporales</taxon>
        <taxon>Catenulisporaceae</taxon>
        <taxon>Catenulispora</taxon>
    </lineage>
</organism>
<comment type="catalytic activity">
    <reaction evidence="9">
        <text>Release of signal peptides from bacterial membrane prolipoproteins. Hydrolyzes -Xaa-Yaa-Zaa-|-(S,diacylglyceryl)Cys-, in which Xaa is hydrophobic (preferably Leu), and Yaa (Ala or Ser) and Zaa (Gly or Ala) have small, neutral side chains.</text>
        <dbReference type="EC" id="3.4.23.36"/>
    </reaction>
</comment>
<feature type="transmembrane region" description="Helical" evidence="9">
    <location>
        <begin position="244"/>
        <end position="265"/>
    </location>
</feature>